<keyword evidence="4" id="KW-0862">Zinc</keyword>
<protein>
    <recommendedName>
        <fullName evidence="2">carbonic anhydrase</fullName>
        <ecNumber evidence="2">4.2.1.1</ecNumber>
    </recommendedName>
</protein>
<keyword evidence="3" id="KW-0479">Metal-binding</keyword>
<evidence type="ECO:0000313" key="9">
    <source>
        <dbReference type="EMBL" id="KAA5609922.1"/>
    </source>
</evidence>
<evidence type="ECO:0000256" key="7">
    <source>
        <dbReference type="SAM" id="SignalP"/>
    </source>
</evidence>
<dbReference type="EC" id="4.2.1.1" evidence="2"/>
<dbReference type="InterPro" id="IPR036398">
    <property type="entry name" value="CA_dom_sf"/>
</dbReference>
<evidence type="ECO:0000256" key="3">
    <source>
        <dbReference type="ARBA" id="ARBA00022723"/>
    </source>
</evidence>
<feature type="chain" id="PRO_5024446188" description="carbonic anhydrase" evidence="7">
    <location>
        <begin position="21"/>
        <end position="254"/>
    </location>
</feature>
<evidence type="ECO:0000256" key="2">
    <source>
        <dbReference type="ARBA" id="ARBA00012925"/>
    </source>
</evidence>
<comment type="caution">
    <text evidence="9">The sequence shown here is derived from an EMBL/GenBank/DDBJ whole genome shotgun (WGS) entry which is preliminary data.</text>
</comment>
<dbReference type="RefSeq" id="WP_150042989.1">
    <property type="nucleotide sequence ID" value="NZ_OW485601.1"/>
</dbReference>
<feature type="domain" description="Alpha-carbonic anhydrase" evidence="8">
    <location>
        <begin position="32"/>
        <end position="254"/>
    </location>
</feature>
<accession>A0A5M6INU1</accession>
<evidence type="ECO:0000256" key="5">
    <source>
        <dbReference type="ARBA" id="ARBA00023239"/>
    </source>
</evidence>
<dbReference type="OrthoDB" id="5327615at2"/>
<dbReference type="GO" id="GO:0008270">
    <property type="term" value="F:zinc ion binding"/>
    <property type="evidence" value="ECO:0007669"/>
    <property type="project" value="InterPro"/>
</dbReference>
<dbReference type="PANTHER" id="PTHR18952">
    <property type="entry name" value="CARBONIC ANHYDRASE"/>
    <property type="match status" value="1"/>
</dbReference>
<dbReference type="InterPro" id="IPR041891">
    <property type="entry name" value="Alpha_CA_prokaryot-like"/>
</dbReference>
<dbReference type="PROSITE" id="PS51257">
    <property type="entry name" value="PROKAR_LIPOPROTEIN"/>
    <property type="match status" value="1"/>
</dbReference>
<evidence type="ECO:0000313" key="10">
    <source>
        <dbReference type="Proteomes" id="UP000325255"/>
    </source>
</evidence>
<dbReference type="CDD" id="cd03124">
    <property type="entry name" value="alpha_CA_prokaryotic_like"/>
    <property type="match status" value="1"/>
</dbReference>
<dbReference type="Pfam" id="PF00194">
    <property type="entry name" value="Carb_anhydrase"/>
    <property type="match status" value="1"/>
</dbReference>
<dbReference type="GO" id="GO:0004089">
    <property type="term" value="F:carbonate dehydratase activity"/>
    <property type="evidence" value="ECO:0007669"/>
    <property type="project" value="UniProtKB-EC"/>
</dbReference>
<evidence type="ECO:0000256" key="4">
    <source>
        <dbReference type="ARBA" id="ARBA00022833"/>
    </source>
</evidence>
<gene>
    <name evidence="9" type="ORF">F1189_21760</name>
</gene>
<dbReference type="Proteomes" id="UP000325255">
    <property type="component" value="Unassembled WGS sequence"/>
</dbReference>
<dbReference type="PROSITE" id="PS51144">
    <property type="entry name" value="ALPHA_CA_2"/>
    <property type="match status" value="1"/>
</dbReference>
<dbReference type="SMART" id="SM01057">
    <property type="entry name" value="Carb_anhydrase"/>
    <property type="match status" value="1"/>
</dbReference>
<name>A0A5M6INU1_9PROT</name>
<evidence type="ECO:0000256" key="1">
    <source>
        <dbReference type="ARBA" id="ARBA00010718"/>
    </source>
</evidence>
<dbReference type="InterPro" id="IPR001148">
    <property type="entry name" value="CA_dom"/>
</dbReference>
<keyword evidence="10" id="KW-1185">Reference proteome</keyword>
<dbReference type="PANTHER" id="PTHR18952:SF265">
    <property type="entry name" value="CARBONIC ANHYDRASE"/>
    <property type="match status" value="1"/>
</dbReference>
<feature type="signal peptide" evidence="7">
    <location>
        <begin position="1"/>
        <end position="20"/>
    </location>
</feature>
<evidence type="ECO:0000259" key="8">
    <source>
        <dbReference type="PROSITE" id="PS51144"/>
    </source>
</evidence>
<dbReference type="SUPFAM" id="SSF51069">
    <property type="entry name" value="Carbonic anhydrase"/>
    <property type="match status" value="1"/>
</dbReference>
<comment type="similarity">
    <text evidence="1">Belongs to the alpha-carbonic anhydrase family.</text>
</comment>
<dbReference type="AlphaFoldDB" id="A0A5M6INU1"/>
<keyword evidence="5" id="KW-0456">Lyase</keyword>
<comment type="catalytic activity">
    <reaction evidence="6">
        <text>hydrogencarbonate + H(+) = CO2 + H2O</text>
        <dbReference type="Rhea" id="RHEA:10748"/>
        <dbReference type="ChEBI" id="CHEBI:15377"/>
        <dbReference type="ChEBI" id="CHEBI:15378"/>
        <dbReference type="ChEBI" id="CHEBI:16526"/>
        <dbReference type="ChEBI" id="CHEBI:17544"/>
        <dbReference type="EC" id="4.2.1.1"/>
    </reaction>
</comment>
<dbReference type="EMBL" id="VWPK01000041">
    <property type="protein sequence ID" value="KAA5609922.1"/>
    <property type="molecule type" value="Genomic_DNA"/>
</dbReference>
<keyword evidence="7" id="KW-0732">Signal</keyword>
<dbReference type="InterPro" id="IPR023561">
    <property type="entry name" value="Carbonic_anhydrase_a-class"/>
</dbReference>
<organism evidence="9 10">
    <name type="scientific">Rhodovastum atsumiense</name>
    <dbReference type="NCBI Taxonomy" id="504468"/>
    <lineage>
        <taxon>Bacteria</taxon>
        <taxon>Pseudomonadati</taxon>
        <taxon>Pseudomonadota</taxon>
        <taxon>Alphaproteobacteria</taxon>
        <taxon>Acetobacterales</taxon>
        <taxon>Acetobacteraceae</taxon>
        <taxon>Rhodovastum</taxon>
    </lineage>
</organism>
<reference evidence="9 10" key="1">
    <citation type="submission" date="2019-09" db="EMBL/GenBank/DDBJ databases">
        <title>Genome sequence of Rhodovastum atsumiense, a diverse member of the Acetobacteraceae family of non-sulfur purple photosynthetic bacteria.</title>
        <authorList>
            <person name="Meyer T."/>
            <person name="Kyndt J."/>
        </authorList>
    </citation>
    <scope>NUCLEOTIDE SEQUENCE [LARGE SCALE GENOMIC DNA]</scope>
    <source>
        <strain evidence="9 10">DSM 21279</strain>
    </source>
</reference>
<evidence type="ECO:0000256" key="6">
    <source>
        <dbReference type="ARBA" id="ARBA00048348"/>
    </source>
</evidence>
<dbReference type="Gene3D" id="3.10.200.10">
    <property type="entry name" value="Alpha carbonic anhydrase"/>
    <property type="match status" value="1"/>
</dbReference>
<proteinExistence type="inferred from homology"/>
<sequence length="254" mass="27604">MRRRSFFAALAGIAACPVCAGLARAAESDHAVHWSYEGDTGPTNWSKLSEANRACSIGTRQSPIDIVESIKAELPPLRISFRRGAKQIVNNGHTIQVNVPPGSRTVVGAQTYELLQFHFHHPSEHLIAGKSYPMECHFVHRTAQGTLGVVGVLINEGGVNATFTEIMKLAPAQEGEVSEGLDAIDPNQLLPKVRNYYRYAGSLTTPPCSEDVDWMLLAAPIAVAGPSVAKFTSLYPNDARPPQQAFKRFVLRSS</sequence>